<dbReference type="GO" id="GO:0008652">
    <property type="term" value="P:amino acid biosynthetic process"/>
    <property type="evidence" value="ECO:0007669"/>
    <property type="project" value="UniProtKB-KW"/>
</dbReference>
<dbReference type="HAMAP" id="MF_00110">
    <property type="entry name" value="DHQ_synthase"/>
    <property type="match status" value="1"/>
</dbReference>
<dbReference type="Gene3D" id="3.40.50.1970">
    <property type="match status" value="1"/>
</dbReference>
<evidence type="ECO:0000256" key="9">
    <source>
        <dbReference type="ARBA" id="ARBA00022490"/>
    </source>
</evidence>
<evidence type="ECO:0000256" key="13">
    <source>
        <dbReference type="ARBA" id="ARBA00022833"/>
    </source>
</evidence>
<keyword evidence="11 18" id="KW-0479">Metal-binding</keyword>
<proteinExistence type="inferred from homology"/>
<feature type="domain" description="3-dehydroquinate synthase N-terminal" evidence="19">
    <location>
        <begin position="70"/>
        <end position="180"/>
    </location>
</feature>
<name>A0A1X6Y2V2_9RHOB</name>
<feature type="domain" description="3-dehydroquinate synthase C-terminal" evidence="20">
    <location>
        <begin position="183"/>
        <end position="332"/>
    </location>
</feature>
<keyword evidence="9 18" id="KW-0963">Cytoplasm</keyword>
<dbReference type="InterPro" id="IPR030960">
    <property type="entry name" value="DHQS/DOIS_N"/>
</dbReference>
<keyword evidence="16 18" id="KW-0456">Lyase</keyword>
<dbReference type="OrthoDB" id="9806583at2"/>
<comment type="catalytic activity">
    <reaction evidence="1 18">
        <text>7-phospho-2-dehydro-3-deoxy-D-arabino-heptonate = 3-dehydroquinate + phosphate</text>
        <dbReference type="Rhea" id="RHEA:21968"/>
        <dbReference type="ChEBI" id="CHEBI:32364"/>
        <dbReference type="ChEBI" id="CHEBI:43474"/>
        <dbReference type="ChEBI" id="CHEBI:58394"/>
        <dbReference type="EC" id="4.2.3.4"/>
    </reaction>
</comment>
<evidence type="ECO:0000256" key="8">
    <source>
        <dbReference type="ARBA" id="ARBA00017684"/>
    </source>
</evidence>
<keyword evidence="17 18" id="KW-0170">Cobalt</keyword>
<dbReference type="InterPro" id="IPR056179">
    <property type="entry name" value="DHQS_C"/>
</dbReference>
<dbReference type="PIRSF" id="PIRSF001455">
    <property type="entry name" value="DHQ_synth"/>
    <property type="match status" value="1"/>
</dbReference>
<evidence type="ECO:0000259" key="20">
    <source>
        <dbReference type="Pfam" id="PF24621"/>
    </source>
</evidence>
<evidence type="ECO:0000256" key="17">
    <source>
        <dbReference type="ARBA" id="ARBA00023285"/>
    </source>
</evidence>
<evidence type="ECO:0000256" key="12">
    <source>
        <dbReference type="ARBA" id="ARBA00022741"/>
    </source>
</evidence>
<dbReference type="GO" id="GO:0003856">
    <property type="term" value="F:3-dehydroquinate synthase activity"/>
    <property type="evidence" value="ECO:0007669"/>
    <property type="project" value="UniProtKB-UniRule"/>
</dbReference>
<evidence type="ECO:0000256" key="11">
    <source>
        <dbReference type="ARBA" id="ARBA00022723"/>
    </source>
</evidence>
<accession>A0A1X6Y2V2</accession>
<dbReference type="InterPro" id="IPR050071">
    <property type="entry name" value="Dehydroquinate_synthase"/>
</dbReference>
<dbReference type="GO" id="GO:0046872">
    <property type="term" value="F:metal ion binding"/>
    <property type="evidence" value="ECO:0007669"/>
    <property type="project" value="UniProtKB-KW"/>
</dbReference>
<evidence type="ECO:0000259" key="19">
    <source>
        <dbReference type="Pfam" id="PF01761"/>
    </source>
</evidence>
<gene>
    <name evidence="18 21" type="primary">aroB</name>
    <name evidence="21" type="ORF">ROG8370_00044</name>
</gene>
<comment type="cofactor">
    <cofactor evidence="18">
        <name>Co(2+)</name>
        <dbReference type="ChEBI" id="CHEBI:48828"/>
    </cofactor>
    <cofactor evidence="18">
        <name>Zn(2+)</name>
        <dbReference type="ChEBI" id="CHEBI:29105"/>
    </cofactor>
    <text evidence="18">Binds 1 divalent metal cation per subunit. Can use either Co(2+) or Zn(2+).</text>
</comment>
<reference evidence="22" key="1">
    <citation type="submission" date="2017-03" db="EMBL/GenBank/DDBJ databases">
        <authorList>
            <person name="Rodrigo-Torres L."/>
            <person name="Arahal R.D."/>
            <person name="Lucena T."/>
        </authorList>
    </citation>
    <scope>NUCLEOTIDE SEQUENCE [LARGE SCALE GENOMIC DNA]</scope>
    <source>
        <strain evidence="22">CECT 8370</strain>
    </source>
</reference>
<evidence type="ECO:0000256" key="1">
    <source>
        <dbReference type="ARBA" id="ARBA00001393"/>
    </source>
</evidence>
<dbReference type="EC" id="4.2.3.4" evidence="7 18"/>
<evidence type="ECO:0000256" key="14">
    <source>
        <dbReference type="ARBA" id="ARBA00023027"/>
    </source>
</evidence>
<evidence type="ECO:0000256" key="16">
    <source>
        <dbReference type="ARBA" id="ARBA00023239"/>
    </source>
</evidence>
<feature type="binding site" evidence="18">
    <location>
        <position position="144"/>
    </location>
    <ligand>
        <name>NAD(+)</name>
        <dbReference type="ChEBI" id="CHEBI:57540"/>
    </ligand>
</feature>
<evidence type="ECO:0000256" key="6">
    <source>
        <dbReference type="ARBA" id="ARBA00005412"/>
    </source>
</evidence>
<dbReference type="CDD" id="cd08195">
    <property type="entry name" value="DHQS"/>
    <property type="match status" value="1"/>
</dbReference>
<evidence type="ECO:0000256" key="7">
    <source>
        <dbReference type="ARBA" id="ARBA00013031"/>
    </source>
</evidence>
<dbReference type="GO" id="GO:0009423">
    <property type="term" value="P:chorismate biosynthetic process"/>
    <property type="evidence" value="ECO:0007669"/>
    <property type="project" value="UniProtKB-UniRule"/>
</dbReference>
<evidence type="ECO:0000313" key="22">
    <source>
        <dbReference type="Proteomes" id="UP000194012"/>
    </source>
</evidence>
<dbReference type="PANTHER" id="PTHR43622">
    <property type="entry name" value="3-DEHYDROQUINATE SYNTHASE"/>
    <property type="match status" value="1"/>
</dbReference>
<evidence type="ECO:0000313" key="21">
    <source>
        <dbReference type="EMBL" id="SLN09630.1"/>
    </source>
</evidence>
<keyword evidence="22" id="KW-1185">Reference proteome</keyword>
<dbReference type="NCBIfam" id="TIGR01357">
    <property type="entry name" value="aroB"/>
    <property type="match status" value="1"/>
</dbReference>
<evidence type="ECO:0000256" key="18">
    <source>
        <dbReference type="HAMAP-Rule" id="MF_00110"/>
    </source>
</evidence>
<keyword evidence="14 18" id="KW-0520">NAD</keyword>
<dbReference type="InterPro" id="IPR016037">
    <property type="entry name" value="DHQ_synth_AroB"/>
</dbReference>
<evidence type="ECO:0000256" key="4">
    <source>
        <dbReference type="ARBA" id="ARBA00004496"/>
    </source>
</evidence>
<feature type="binding site" evidence="18">
    <location>
        <begin position="107"/>
        <end position="111"/>
    </location>
    <ligand>
        <name>NAD(+)</name>
        <dbReference type="ChEBI" id="CHEBI:57540"/>
    </ligand>
</feature>
<dbReference type="Pfam" id="PF01761">
    <property type="entry name" value="DHQ_synthase"/>
    <property type="match status" value="1"/>
</dbReference>
<dbReference type="EMBL" id="FWFJ01000001">
    <property type="protein sequence ID" value="SLN09630.1"/>
    <property type="molecule type" value="Genomic_DNA"/>
</dbReference>
<dbReference type="Proteomes" id="UP000194012">
    <property type="component" value="Unassembled WGS sequence"/>
</dbReference>
<dbReference type="Pfam" id="PF24621">
    <property type="entry name" value="DHQS_C"/>
    <property type="match status" value="1"/>
</dbReference>
<keyword evidence="12 18" id="KW-0547">Nucleotide-binding</keyword>
<dbReference type="GO" id="GO:0005737">
    <property type="term" value="C:cytoplasm"/>
    <property type="evidence" value="ECO:0007669"/>
    <property type="project" value="UniProtKB-SubCell"/>
</dbReference>
<comment type="function">
    <text evidence="3 18">Catalyzes the conversion of 3-deoxy-D-arabino-heptulosonate 7-phosphate (DAHP) to dehydroquinate (DHQ).</text>
</comment>
<keyword evidence="13 18" id="KW-0862">Zinc</keyword>
<dbReference type="UniPathway" id="UPA00053">
    <property type="reaction ID" value="UER00085"/>
</dbReference>
<evidence type="ECO:0000256" key="2">
    <source>
        <dbReference type="ARBA" id="ARBA00001911"/>
    </source>
</evidence>
<feature type="binding site" evidence="18">
    <location>
        <position position="153"/>
    </location>
    <ligand>
        <name>NAD(+)</name>
        <dbReference type="ChEBI" id="CHEBI:57540"/>
    </ligand>
</feature>
<sequence>MTEIVHVDLEGRAYDIHIGPGLLDQAGALIAPLLRRPRVVIISDETVARLHLETLRKGLEKNGISSEALCLPPGEGTKSWPYLERAVEWLLDQKVERNDVVVAFGGGVIGDLVGFAAAILRRGVRFVQVPTSLLAQVDSSVGGKTGINAPQGKNLIGAFHQPSLVLADTEVLGTLTPRDFLAGYGEVVKYGMLGDSEFFQWLEGNASKAAAGDMAARIYAVKRSVQMKAEIVMRDETEQGDRALLNLGHTFCHALEAATGYSDRLLHGEGVAIGCALAFELSARMGLCSQEDPSRVRAHLRDMKTKVDLSDIKGELPNADGLIALMAQDKKVVDGKLRFILARGIGEAFITSDVDPDLVRSVLNDALRTRQT</sequence>
<comment type="subcellular location">
    <subcellularLocation>
        <location evidence="4 18">Cytoplasm</location>
    </subcellularLocation>
</comment>
<protein>
    <recommendedName>
        <fullName evidence="8 18">3-dehydroquinate synthase</fullName>
        <shortName evidence="18">DHQS</shortName>
        <ecNumber evidence="7 18">4.2.3.4</ecNumber>
    </recommendedName>
</protein>
<feature type="binding site" evidence="18">
    <location>
        <position position="249"/>
    </location>
    <ligand>
        <name>Zn(2+)</name>
        <dbReference type="ChEBI" id="CHEBI:29105"/>
    </ligand>
</feature>
<dbReference type="GO" id="GO:0000166">
    <property type="term" value="F:nucleotide binding"/>
    <property type="evidence" value="ECO:0007669"/>
    <property type="project" value="UniProtKB-KW"/>
</dbReference>
<comment type="caution">
    <text evidence="18">Lacks conserved residue(s) required for the propagation of feature annotation.</text>
</comment>
<dbReference type="PANTHER" id="PTHR43622:SF7">
    <property type="entry name" value="3-DEHYDROQUINATE SYNTHASE, CHLOROPLASTIC"/>
    <property type="match status" value="1"/>
</dbReference>
<keyword evidence="10 18" id="KW-0028">Amino-acid biosynthesis</keyword>
<comment type="pathway">
    <text evidence="5 18">Metabolic intermediate biosynthesis; chorismate biosynthesis; chorismate from D-erythrose 4-phosphate and phosphoenolpyruvate: step 2/7.</text>
</comment>
<dbReference type="InterPro" id="IPR030963">
    <property type="entry name" value="DHQ_synth_fam"/>
</dbReference>
<dbReference type="GO" id="GO:0009073">
    <property type="term" value="P:aromatic amino acid family biosynthetic process"/>
    <property type="evidence" value="ECO:0007669"/>
    <property type="project" value="UniProtKB-KW"/>
</dbReference>
<keyword evidence="15 18" id="KW-0057">Aromatic amino acid biosynthesis</keyword>
<feature type="binding site" evidence="18">
    <location>
        <position position="186"/>
    </location>
    <ligand>
        <name>Zn(2+)</name>
        <dbReference type="ChEBI" id="CHEBI:29105"/>
    </ligand>
</feature>
<organism evidence="21 22">
    <name type="scientific">Roseovarius gaetbuli</name>
    <dbReference type="NCBI Taxonomy" id="1356575"/>
    <lineage>
        <taxon>Bacteria</taxon>
        <taxon>Pseudomonadati</taxon>
        <taxon>Pseudomonadota</taxon>
        <taxon>Alphaproteobacteria</taxon>
        <taxon>Rhodobacterales</taxon>
        <taxon>Roseobacteraceae</taxon>
        <taxon>Roseovarius</taxon>
    </lineage>
</organism>
<feature type="binding site" evidence="18">
    <location>
        <position position="267"/>
    </location>
    <ligand>
        <name>Zn(2+)</name>
        <dbReference type="ChEBI" id="CHEBI:29105"/>
    </ligand>
</feature>
<evidence type="ECO:0000256" key="3">
    <source>
        <dbReference type="ARBA" id="ARBA00003485"/>
    </source>
</evidence>
<comment type="similarity">
    <text evidence="6 18">Belongs to the sugar phosphate cyclases superfamily. Dehydroquinate synthase family.</text>
</comment>
<evidence type="ECO:0000256" key="15">
    <source>
        <dbReference type="ARBA" id="ARBA00023141"/>
    </source>
</evidence>
<dbReference type="RefSeq" id="WP_085825079.1">
    <property type="nucleotide sequence ID" value="NZ_FWFJ01000001.1"/>
</dbReference>
<feature type="binding site" evidence="18">
    <location>
        <begin position="131"/>
        <end position="132"/>
    </location>
    <ligand>
        <name>NAD(+)</name>
        <dbReference type="ChEBI" id="CHEBI:57540"/>
    </ligand>
</feature>
<evidence type="ECO:0000256" key="5">
    <source>
        <dbReference type="ARBA" id="ARBA00004661"/>
    </source>
</evidence>
<dbReference type="SUPFAM" id="SSF56796">
    <property type="entry name" value="Dehydroquinate synthase-like"/>
    <property type="match status" value="1"/>
</dbReference>
<evidence type="ECO:0000256" key="10">
    <source>
        <dbReference type="ARBA" id="ARBA00022605"/>
    </source>
</evidence>
<dbReference type="Gene3D" id="1.20.1090.10">
    <property type="entry name" value="Dehydroquinate synthase-like - alpha domain"/>
    <property type="match status" value="1"/>
</dbReference>
<dbReference type="FunFam" id="3.40.50.1970:FF:000001">
    <property type="entry name" value="3-dehydroquinate synthase"/>
    <property type="match status" value="1"/>
</dbReference>
<comment type="cofactor">
    <cofactor evidence="2 18">
        <name>NAD(+)</name>
        <dbReference type="ChEBI" id="CHEBI:57540"/>
    </cofactor>
</comment>
<dbReference type="AlphaFoldDB" id="A0A1X6Y2V2"/>